<evidence type="ECO:0008006" key="2">
    <source>
        <dbReference type="Google" id="ProtNLM"/>
    </source>
</evidence>
<dbReference type="EMBL" id="BARV01007272">
    <property type="protein sequence ID" value="GAI05637.1"/>
    <property type="molecule type" value="Genomic_DNA"/>
</dbReference>
<evidence type="ECO:0000313" key="1">
    <source>
        <dbReference type="EMBL" id="GAI05637.1"/>
    </source>
</evidence>
<name>X1KF21_9ZZZZ</name>
<dbReference type="AlphaFoldDB" id="X1KF21"/>
<comment type="caution">
    <text evidence="1">The sequence shown here is derived from an EMBL/GenBank/DDBJ whole genome shotgun (WGS) entry which is preliminary data.</text>
</comment>
<organism evidence="1">
    <name type="scientific">marine sediment metagenome</name>
    <dbReference type="NCBI Taxonomy" id="412755"/>
    <lineage>
        <taxon>unclassified sequences</taxon>
        <taxon>metagenomes</taxon>
        <taxon>ecological metagenomes</taxon>
    </lineage>
</organism>
<feature type="non-terminal residue" evidence="1">
    <location>
        <position position="39"/>
    </location>
</feature>
<proteinExistence type="predicted"/>
<reference evidence="1" key="1">
    <citation type="journal article" date="2014" name="Front. Microbiol.">
        <title>High frequency of phylogenetically diverse reductive dehalogenase-homologous genes in deep subseafloor sedimentary metagenomes.</title>
        <authorList>
            <person name="Kawai M."/>
            <person name="Futagami T."/>
            <person name="Toyoda A."/>
            <person name="Takaki Y."/>
            <person name="Nishi S."/>
            <person name="Hori S."/>
            <person name="Arai W."/>
            <person name="Tsubouchi T."/>
            <person name="Morono Y."/>
            <person name="Uchiyama I."/>
            <person name="Ito T."/>
            <person name="Fujiyama A."/>
            <person name="Inagaki F."/>
            <person name="Takami H."/>
        </authorList>
    </citation>
    <scope>NUCLEOTIDE SEQUENCE</scope>
    <source>
        <strain evidence="1">Expedition CK06-06</strain>
    </source>
</reference>
<accession>X1KF21</accession>
<sequence length="39" mass="4146">MSYKVSPVTLPEDFRIIVVGCGGTGSFVAEGLCRLLKSD</sequence>
<gene>
    <name evidence="1" type="ORF">S06H3_14835</name>
</gene>
<protein>
    <recommendedName>
        <fullName evidence="2">THIF-type NAD/FAD binding fold domain-containing protein</fullName>
    </recommendedName>
</protein>